<dbReference type="GO" id="GO:0016881">
    <property type="term" value="F:acid-amino acid ligase activity"/>
    <property type="evidence" value="ECO:0007669"/>
    <property type="project" value="InterPro"/>
</dbReference>
<dbReference type="Pfam" id="PF08245">
    <property type="entry name" value="Mur_ligase_M"/>
    <property type="match status" value="1"/>
</dbReference>
<dbReference type="PANTHER" id="PTHR43445">
    <property type="entry name" value="UDP-N-ACETYLMURAMATE--L-ALANINE LIGASE-RELATED"/>
    <property type="match status" value="1"/>
</dbReference>
<evidence type="ECO:0008006" key="14">
    <source>
        <dbReference type="Google" id="ProtNLM"/>
    </source>
</evidence>
<evidence type="ECO:0000256" key="3">
    <source>
        <dbReference type="ARBA" id="ARBA00022741"/>
    </source>
</evidence>
<proteinExistence type="predicted"/>
<reference evidence="12 13" key="1">
    <citation type="journal article" date="2015" name="Proc. Natl. Acad. Sci. U.S.A.">
        <title>Cultivation of a human-associated TM7 phylotype reveals a reduced genome and epibiotic parasitic lifestyle.</title>
        <authorList>
            <person name="He X."/>
            <person name="McLean J.S."/>
            <person name="Edlund A."/>
            <person name="Yooseph S."/>
            <person name="Hall A.P."/>
            <person name="Liu S.Y."/>
            <person name="Dorrestein P.C."/>
            <person name="Esquenazi E."/>
            <person name="Hunter R.C."/>
            <person name="Cheng G."/>
            <person name="Nelson K.E."/>
            <person name="Lux R."/>
            <person name="Shi W."/>
        </authorList>
    </citation>
    <scope>NUCLEOTIDE SEQUENCE [LARGE SCALE GENOMIC DNA]</scope>
    <source>
        <strain evidence="12 13">TM7x</strain>
    </source>
</reference>
<dbReference type="InterPro" id="IPR036565">
    <property type="entry name" value="Mur-like_cat_sf"/>
</dbReference>
<dbReference type="KEGG" id="sox:TM7x_03340"/>
<sequence>MRIYFSGIGGVAIGPLSRIALDAGYDVCGSDKSPNLITDELEAAGISISFDQSGEYLRSEHKKVPFDWFIHTAALPNNHPELVLARELGIKTSKRDELLAQIIANKNLKLIAIAGTHGKTTTTSMLVWVMQQLQIPVSYSVGSTLSFAPSGEFNENSQFFVYECDEFDRNFLHFSPEISVITSVDYDHPDTYPTEKSYLEAFHEFGEKSKKVIVWQENSTTFNPKNLITLSGADQNITIPGKHNRKNATLIIETLKHIPTSANKSEIYQAINSFPGSGRRFEKLADNLYSDYGHHPIEIRATLQMARELSDQVVLVYQPHQNVRQHEIIDQYSADIFRDANEIYWLPTYLTRENPDLPILTPQQLTKNIDPEKLHFANLDDNLWQNITTAQKSGKLVLCMGAGTIDGWIREQLAKD</sequence>
<dbReference type="AlphaFoldDB" id="A0A6S4GSP8"/>
<evidence type="ECO:0000259" key="9">
    <source>
        <dbReference type="Pfam" id="PF01225"/>
    </source>
</evidence>
<accession>A0A6S4GSP8</accession>
<dbReference type="GO" id="GO:0051301">
    <property type="term" value="P:cell division"/>
    <property type="evidence" value="ECO:0007669"/>
    <property type="project" value="UniProtKB-KW"/>
</dbReference>
<dbReference type="SUPFAM" id="SSF53623">
    <property type="entry name" value="MurD-like peptide ligases, catalytic domain"/>
    <property type="match status" value="1"/>
</dbReference>
<evidence type="ECO:0000256" key="2">
    <source>
        <dbReference type="ARBA" id="ARBA00022618"/>
    </source>
</evidence>
<dbReference type="GO" id="GO:0008360">
    <property type="term" value="P:regulation of cell shape"/>
    <property type="evidence" value="ECO:0007669"/>
    <property type="project" value="UniProtKB-KW"/>
</dbReference>
<keyword evidence="5" id="KW-0133">Cell shape</keyword>
<feature type="domain" description="Mur ligase central" evidence="11">
    <location>
        <begin position="113"/>
        <end position="217"/>
    </location>
</feature>
<dbReference type="Pfam" id="PF02875">
    <property type="entry name" value="Mur_ligase_C"/>
    <property type="match status" value="1"/>
</dbReference>
<keyword evidence="7" id="KW-0131">Cell cycle</keyword>
<keyword evidence="4" id="KW-0067">ATP-binding</keyword>
<dbReference type="PANTHER" id="PTHR43445:SF3">
    <property type="entry name" value="UDP-N-ACETYLMURAMATE--L-ALANINE LIGASE"/>
    <property type="match status" value="1"/>
</dbReference>
<dbReference type="InterPro" id="IPR036615">
    <property type="entry name" value="Mur_ligase_C_dom_sf"/>
</dbReference>
<evidence type="ECO:0000256" key="4">
    <source>
        <dbReference type="ARBA" id="ARBA00022840"/>
    </source>
</evidence>
<dbReference type="Gene3D" id="3.90.190.20">
    <property type="entry name" value="Mur ligase, C-terminal domain"/>
    <property type="match status" value="1"/>
</dbReference>
<dbReference type="SUPFAM" id="SSF53244">
    <property type="entry name" value="MurD-like peptide ligases, peptide-binding domain"/>
    <property type="match status" value="1"/>
</dbReference>
<dbReference type="SUPFAM" id="SSF51984">
    <property type="entry name" value="MurCD N-terminal domain"/>
    <property type="match status" value="1"/>
</dbReference>
<dbReference type="RefSeq" id="WP_039327796.1">
    <property type="nucleotide sequence ID" value="NZ_CP007496.1"/>
</dbReference>
<evidence type="ECO:0000259" key="10">
    <source>
        <dbReference type="Pfam" id="PF02875"/>
    </source>
</evidence>
<keyword evidence="8" id="KW-0961">Cell wall biogenesis/degradation</keyword>
<dbReference type="InterPro" id="IPR013221">
    <property type="entry name" value="Mur_ligase_cen"/>
</dbReference>
<keyword evidence="13" id="KW-1185">Reference proteome</keyword>
<dbReference type="GO" id="GO:0005524">
    <property type="term" value="F:ATP binding"/>
    <property type="evidence" value="ECO:0007669"/>
    <property type="project" value="UniProtKB-KW"/>
</dbReference>
<gene>
    <name evidence="12" type="ORF">TM7x_03340</name>
</gene>
<dbReference type="InterPro" id="IPR000713">
    <property type="entry name" value="Mur_ligase_N"/>
</dbReference>
<dbReference type="EMBL" id="CP007496">
    <property type="protein sequence ID" value="AJA06922.1"/>
    <property type="molecule type" value="Genomic_DNA"/>
</dbReference>
<dbReference type="Gene3D" id="3.40.50.720">
    <property type="entry name" value="NAD(P)-binding Rossmann-like Domain"/>
    <property type="match status" value="1"/>
</dbReference>
<keyword evidence="6" id="KW-0573">Peptidoglycan synthesis</keyword>
<evidence type="ECO:0000256" key="8">
    <source>
        <dbReference type="ARBA" id="ARBA00023316"/>
    </source>
</evidence>
<evidence type="ECO:0000313" key="12">
    <source>
        <dbReference type="EMBL" id="AJA06922.1"/>
    </source>
</evidence>
<dbReference type="Gene3D" id="3.40.1190.10">
    <property type="entry name" value="Mur-like, catalytic domain"/>
    <property type="match status" value="1"/>
</dbReference>
<keyword evidence="3" id="KW-0547">Nucleotide-binding</keyword>
<evidence type="ECO:0000256" key="7">
    <source>
        <dbReference type="ARBA" id="ARBA00023306"/>
    </source>
</evidence>
<dbReference type="Proteomes" id="UP000030902">
    <property type="component" value="Chromosome"/>
</dbReference>
<dbReference type="InterPro" id="IPR004101">
    <property type="entry name" value="Mur_ligase_C"/>
</dbReference>
<name>A0A6S4GSP8_9BACT</name>
<feature type="domain" description="Mur ligase N-terminal catalytic" evidence="9">
    <location>
        <begin position="3"/>
        <end position="106"/>
    </location>
</feature>
<dbReference type="InterPro" id="IPR050061">
    <property type="entry name" value="MurCDEF_pg_biosynth"/>
</dbReference>
<dbReference type="GO" id="GO:0009252">
    <property type="term" value="P:peptidoglycan biosynthetic process"/>
    <property type="evidence" value="ECO:0007669"/>
    <property type="project" value="UniProtKB-KW"/>
</dbReference>
<organism evidence="12 13">
    <name type="scientific">Candidatus Nanosynbacter lyticus</name>
    <dbReference type="NCBI Taxonomy" id="2093824"/>
    <lineage>
        <taxon>Bacteria</taxon>
        <taxon>Candidatus Saccharimonadota</taxon>
        <taxon>Candidatus Saccharimonadia</taxon>
        <taxon>Candidatus Nanosynbacterales</taxon>
        <taxon>Candidatus Nanosynbacteraceae</taxon>
        <taxon>Candidatus Nanosynbacter</taxon>
    </lineage>
</organism>
<evidence type="ECO:0000259" key="11">
    <source>
        <dbReference type="Pfam" id="PF08245"/>
    </source>
</evidence>
<evidence type="ECO:0000256" key="5">
    <source>
        <dbReference type="ARBA" id="ARBA00022960"/>
    </source>
</evidence>
<evidence type="ECO:0000313" key="13">
    <source>
        <dbReference type="Proteomes" id="UP000030902"/>
    </source>
</evidence>
<dbReference type="GO" id="GO:0071555">
    <property type="term" value="P:cell wall organization"/>
    <property type="evidence" value="ECO:0007669"/>
    <property type="project" value="UniProtKB-KW"/>
</dbReference>
<evidence type="ECO:0000256" key="1">
    <source>
        <dbReference type="ARBA" id="ARBA00022598"/>
    </source>
</evidence>
<feature type="domain" description="Mur ligase C-terminal" evidence="10">
    <location>
        <begin position="279"/>
        <end position="403"/>
    </location>
</feature>
<protein>
    <recommendedName>
        <fullName evidence="14">UDP-N-acetylmuramate--L-alanine ligase</fullName>
    </recommendedName>
</protein>
<dbReference type="Pfam" id="PF01225">
    <property type="entry name" value="Mur_ligase"/>
    <property type="match status" value="1"/>
</dbReference>
<keyword evidence="1" id="KW-0436">Ligase</keyword>
<evidence type="ECO:0000256" key="6">
    <source>
        <dbReference type="ARBA" id="ARBA00022984"/>
    </source>
</evidence>
<keyword evidence="2" id="KW-0132">Cell division</keyword>